<dbReference type="EMBL" id="VBQZ03000014">
    <property type="protein sequence ID" value="MXQ82781.1"/>
    <property type="molecule type" value="Genomic_DNA"/>
</dbReference>
<evidence type="ECO:0000313" key="2">
    <source>
        <dbReference type="EMBL" id="MXQ82781.1"/>
    </source>
</evidence>
<accession>A0A6B0R1G1</accession>
<keyword evidence="1" id="KW-0732">Signal</keyword>
<organism evidence="2 3">
    <name type="scientific">Bos mutus</name>
    <name type="common">wild yak</name>
    <dbReference type="NCBI Taxonomy" id="72004"/>
    <lineage>
        <taxon>Eukaryota</taxon>
        <taxon>Metazoa</taxon>
        <taxon>Chordata</taxon>
        <taxon>Craniata</taxon>
        <taxon>Vertebrata</taxon>
        <taxon>Euteleostomi</taxon>
        <taxon>Mammalia</taxon>
        <taxon>Eutheria</taxon>
        <taxon>Laurasiatheria</taxon>
        <taxon>Artiodactyla</taxon>
        <taxon>Ruminantia</taxon>
        <taxon>Pecora</taxon>
        <taxon>Bovidae</taxon>
        <taxon>Bovinae</taxon>
        <taxon>Bos</taxon>
    </lineage>
</organism>
<dbReference type="Proteomes" id="UP000322234">
    <property type="component" value="Unassembled WGS sequence"/>
</dbReference>
<evidence type="ECO:0000313" key="3">
    <source>
        <dbReference type="Proteomes" id="UP000322234"/>
    </source>
</evidence>
<feature type="signal peptide" evidence="1">
    <location>
        <begin position="1"/>
        <end position="19"/>
    </location>
</feature>
<name>A0A6B0R1G1_9CETA</name>
<sequence>MVLFVLLCQLCQFNKKLDGQPQRSSDVSWSSRRTCSVCAWDQQLPAAVLSSCCLMWLTLSAWPVRLL</sequence>
<comment type="caution">
    <text evidence="2">The sequence shown here is derived from an EMBL/GenBank/DDBJ whole genome shotgun (WGS) entry which is preliminary data.</text>
</comment>
<reference evidence="2" key="1">
    <citation type="submission" date="2019-10" db="EMBL/GenBank/DDBJ databases">
        <title>The sequence and de novo assembly of the wild yak genome.</title>
        <authorList>
            <person name="Liu Y."/>
        </authorList>
    </citation>
    <scope>NUCLEOTIDE SEQUENCE [LARGE SCALE GENOMIC DNA]</scope>
    <source>
        <strain evidence="2">WY2019</strain>
    </source>
</reference>
<protein>
    <submittedName>
        <fullName evidence="2">Uncharacterized protein</fullName>
    </submittedName>
</protein>
<feature type="chain" id="PRO_5025508629" evidence="1">
    <location>
        <begin position="20"/>
        <end position="67"/>
    </location>
</feature>
<gene>
    <name evidence="2" type="ORF">E5288_WYG022575</name>
</gene>
<keyword evidence="3" id="KW-1185">Reference proteome</keyword>
<proteinExistence type="predicted"/>
<dbReference type="AlphaFoldDB" id="A0A6B0R1G1"/>
<evidence type="ECO:0000256" key="1">
    <source>
        <dbReference type="SAM" id="SignalP"/>
    </source>
</evidence>